<reference evidence="1 3" key="1">
    <citation type="submission" date="2015-10" db="EMBL/GenBank/DDBJ databases">
        <title>Draft genome of Bosea thiooxidans.</title>
        <authorList>
            <person name="Wang X."/>
        </authorList>
    </citation>
    <scope>NUCLEOTIDE SEQUENCE [LARGE SCALE GENOMIC DNA]</scope>
    <source>
        <strain evidence="1 3">CGMCC 9174</strain>
    </source>
</reference>
<accession>A0A0Q3T1Q3</accession>
<keyword evidence="2" id="KW-0436">Ligase</keyword>
<evidence type="ECO:0000313" key="4">
    <source>
        <dbReference type="Proteomes" id="UP000190130"/>
    </source>
</evidence>
<sequence length="172" mass="19322">MIGITLHTASEARPFWLLVDRAAGLEASSSIRALGYPPHVTLVRYTGTSPDLLRDAAGLLETEAPFSLTFDRVGIFDVDPIVLWLSPQRDRRLVDLHAKIHRVVDPALCDPHYRPEQWRPHLTLAMAIPRTERERALALVAQRFEPFSLVFDVAECVAWPPIRVLSTLRLGG</sequence>
<name>A0A0Q3T1Q3_9HYPH</name>
<dbReference type="EMBL" id="FUYX01000004">
    <property type="protein sequence ID" value="SKB66170.1"/>
    <property type="molecule type" value="Genomic_DNA"/>
</dbReference>
<organism evidence="1 3">
    <name type="scientific">Bosea thiooxidans</name>
    <dbReference type="NCBI Taxonomy" id="53254"/>
    <lineage>
        <taxon>Bacteria</taxon>
        <taxon>Pseudomonadati</taxon>
        <taxon>Pseudomonadota</taxon>
        <taxon>Alphaproteobacteria</taxon>
        <taxon>Hyphomicrobiales</taxon>
        <taxon>Boseaceae</taxon>
        <taxon>Bosea</taxon>
    </lineage>
</organism>
<dbReference type="Pfam" id="PF13563">
    <property type="entry name" value="2_5_RNA_ligase2"/>
    <property type="match status" value="1"/>
</dbReference>
<dbReference type="RefSeq" id="WP_055727062.1">
    <property type="nucleotide sequence ID" value="NZ_FUYX01000004.1"/>
</dbReference>
<dbReference type="EMBL" id="LMAR01000018">
    <property type="protein sequence ID" value="KQK31634.1"/>
    <property type="molecule type" value="Genomic_DNA"/>
</dbReference>
<dbReference type="AlphaFoldDB" id="A0A0Q3T1Q3"/>
<reference evidence="2 4" key="2">
    <citation type="submission" date="2017-02" db="EMBL/GenBank/DDBJ databases">
        <authorList>
            <person name="Peterson S.W."/>
        </authorList>
    </citation>
    <scope>NUCLEOTIDE SEQUENCE [LARGE SCALE GENOMIC DNA]</scope>
    <source>
        <strain evidence="2 4">DSM 9653</strain>
    </source>
</reference>
<evidence type="ECO:0000313" key="1">
    <source>
        <dbReference type="EMBL" id="KQK31634.1"/>
    </source>
</evidence>
<dbReference type="InterPro" id="IPR009097">
    <property type="entry name" value="Cyclic_Pdiesterase"/>
</dbReference>
<evidence type="ECO:0000313" key="2">
    <source>
        <dbReference type="EMBL" id="SKB66170.1"/>
    </source>
</evidence>
<dbReference type="Proteomes" id="UP000190130">
    <property type="component" value="Unassembled WGS sequence"/>
</dbReference>
<gene>
    <name evidence="1" type="ORF">ARD30_09160</name>
    <name evidence="2" type="ORF">SAMN05660750_01695</name>
</gene>
<keyword evidence="3" id="KW-1185">Reference proteome</keyword>
<dbReference type="Proteomes" id="UP000051562">
    <property type="component" value="Unassembled WGS sequence"/>
</dbReference>
<dbReference type="Gene3D" id="3.90.1140.10">
    <property type="entry name" value="Cyclic phosphodiesterase"/>
    <property type="match status" value="1"/>
</dbReference>
<dbReference type="GO" id="GO:0016874">
    <property type="term" value="F:ligase activity"/>
    <property type="evidence" value="ECO:0007669"/>
    <property type="project" value="UniProtKB-KW"/>
</dbReference>
<proteinExistence type="predicted"/>
<dbReference type="SUPFAM" id="SSF55144">
    <property type="entry name" value="LigT-like"/>
    <property type="match status" value="1"/>
</dbReference>
<evidence type="ECO:0000313" key="3">
    <source>
        <dbReference type="Proteomes" id="UP000051562"/>
    </source>
</evidence>
<protein>
    <submittedName>
        <fullName evidence="2">2'-5' RNA ligase</fullName>
    </submittedName>
</protein>